<sequence length="381" mass="42931">MRVIHVVPRITSEASGPTYSVMALCEALRAQGGETRLGVVEPAPDRSLPDWVRLFPNSGSPFQLGRSKELHNWLRTAAQRAEVDIVHNHSLWMMPNIYPGWVTRSRAARLMVSPRGTLSEWALNHSRFKKRIMWWMLQKQAIRHAACFHATAESEYEDIRRAGFSQPVSIIPNGIAAPPVRIDAPSAAGDPRRLLFLGRLHPKKGIENLLHAWAAVERRFPDWVLEIVGPDNDGYLARLQALQRELRLGRVDFHGPAFGAQKWQTYQNAELYILPTHSENFAMTVAESLAAGTPAIVTKGAPWQGLEAHHAGWWIDTGVDPLVACLEEALGCSQEALRERGINGQQWMERDFSWDRIAGMMLETYDWLLNGGERPIHVRVS</sequence>
<dbReference type="EC" id="2.4.-.-" evidence="3"/>
<dbReference type="RefSeq" id="WP_367951348.1">
    <property type="nucleotide sequence ID" value="NZ_JBAKFG010000002.1"/>
</dbReference>
<evidence type="ECO:0000259" key="1">
    <source>
        <dbReference type="Pfam" id="PF00534"/>
    </source>
</evidence>
<dbReference type="InterPro" id="IPR050194">
    <property type="entry name" value="Glycosyltransferase_grp1"/>
</dbReference>
<proteinExistence type="predicted"/>
<dbReference type="Proteomes" id="UP001556636">
    <property type="component" value="Unassembled WGS sequence"/>
</dbReference>
<keyword evidence="4" id="KW-1185">Reference proteome</keyword>
<evidence type="ECO:0000313" key="3">
    <source>
        <dbReference type="EMBL" id="MEX0372773.1"/>
    </source>
</evidence>
<dbReference type="Pfam" id="PF13579">
    <property type="entry name" value="Glyco_trans_4_4"/>
    <property type="match status" value="1"/>
</dbReference>
<evidence type="ECO:0000313" key="4">
    <source>
        <dbReference type="Proteomes" id="UP001556636"/>
    </source>
</evidence>
<evidence type="ECO:0000259" key="2">
    <source>
        <dbReference type="Pfam" id="PF13579"/>
    </source>
</evidence>
<feature type="domain" description="Glycosyl transferase family 1" evidence="1">
    <location>
        <begin position="188"/>
        <end position="340"/>
    </location>
</feature>
<dbReference type="SUPFAM" id="SSF53756">
    <property type="entry name" value="UDP-Glycosyltransferase/glycogen phosphorylase"/>
    <property type="match status" value="1"/>
</dbReference>
<name>A0ABV3RX62_9GAMM</name>
<protein>
    <submittedName>
        <fullName evidence="3">Glycosyltransferase</fullName>
        <ecNumber evidence="3">2.4.-.-</ecNumber>
    </submittedName>
</protein>
<keyword evidence="3" id="KW-0808">Transferase</keyword>
<organism evidence="3 4">
    <name type="scientific">Spiribacter roseus</name>
    <dbReference type="NCBI Taxonomy" id="1855875"/>
    <lineage>
        <taxon>Bacteria</taxon>
        <taxon>Pseudomonadati</taxon>
        <taxon>Pseudomonadota</taxon>
        <taxon>Gammaproteobacteria</taxon>
        <taxon>Chromatiales</taxon>
        <taxon>Ectothiorhodospiraceae</taxon>
        <taxon>Spiribacter</taxon>
    </lineage>
</organism>
<dbReference type="Pfam" id="PF00534">
    <property type="entry name" value="Glycos_transf_1"/>
    <property type="match status" value="1"/>
</dbReference>
<dbReference type="EMBL" id="JBAKFG010000002">
    <property type="protein sequence ID" value="MEX0372773.1"/>
    <property type="molecule type" value="Genomic_DNA"/>
</dbReference>
<dbReference type="PANTHER" id="PTHR45947">
    <property type="entry name" value="SULFOQUINOVOSYL TRANSFERASE SQD2"/>
    <property type="match status" value="1"/>
</dbReference>
<dbReference type="InterPro" id="IPR028098">
    <property type="entry name" value="Glyco_trans_4-like_N"/>
</dbReference>
<dbReference type="GO" id="GO:0016757">
    <property type="term" value="F:glycosyltransferase activity"/>
    <property type="evidence" value="ECO:0007669"/>
    <property type="project" value="UniProtKB-KW"/>
</dbReference>
<dbReference type="PANTHER" id="PTHR45947:SF3">
    <property type="entry name" value="SULFOQUINOVOSYL TRANSFERASE SQD2"/>
    <property type="match status" value="1"/>
</dbReference>
<accession>A0ABV3RX62</accession>
<dbReference type="InterPro" id="IPR001296">
    <property type="entry name" value="Glyco_trans_1"/>
</dbReference>
<gene>
    <name evidence="3" type="ORF">V6X51_04910</name>
</gene>
<dbReference type="Gene3D" id="3.40.50.2000">
    <property type="entry name" value="Glycogen Phosphorylase B"/>
    <property type="match status" value="2"/>
</dbReference>
<keyword evidence="3" id="KW-0328">Glycosyltransferase</keyword>
<reference evidence="3 4" key="1">
    <citation type="submission" date="2024-02" db="EMBL/GenBank/DDBJ databases">
        <title>New especies of Spiribacter isolated from saline water.</title>
        <authorList>
            <person name="Leon M.J."/>
            <person name="De La Haba R."/>
            <person name="Sanchez-Porro C."/>
            <person name="Ventosa A."/>
        </authorList>
    </citation>
    <scope>NUCLEOTIDE SEQUENCE [LARGE SCALE GENOMIC DNA]</scope>
    <source>
        <strain evidence="4">ag22IC6-196</strain>
    </source>
</reference>
<comment type="caution">
    <text evidence="3">The sequence shown here is derived from an EMBL/GenBank/DDBJ whole genome shotgun (WGS) entry which is preliminary data.</text>
</comment>
<feature type="domain" description="Glycosyltransferase subfamily 4-like N-terminal" evidence="2">
    <location>
        <begin position="16"/>
        <end position="174"/>
    </location>
</feature>